<organism evidence="2 3">
    <name type="scientific">Pinctada imbricata</name>
    <name type="common">Atlantic pearl-oyster</name>
    <name type="synonym">Pinctada martensii</name>
    <dbReference type="NCBI Taxonomy" id="66713"/>
    <lineage>
        <taxon>Eukaryota</taxon>
        <taxon>Metazoa</taxon>
        <taxon>Spiralia</taxon>
        <taxon>Lophotrochozoa</taxon>
        <taxon>Mollusca</taxon>
        <taxon>Bivalvia</taxon>
        <taxon>Autobranchia</taxon>
        <taxon>Pteriomorphia</taxon>
        <taxon>Pterioida</taxon>
        <taxon>Pterioidea</taxon>
        <taxon>Pteriidae</taxon>
        <taxon>Pinctada</taxon>
    </lineage>
</organism>
<dbReference type="PANTHER" id="PTHR13138:SF3">
    <property type="entry name" value="CD2 ANTIGEN CYTOPLASMIC TAIL-BINDING PROTEIN 2"/>
    <property type="match status" value="1"/>
</dbReference>
<evidence type="ECO:0008006" key="4">
    <source>
        <dbReference type="Google" id="ProtNLM"/>
    </source>
</evidence>
<gene>
    <name evidence="2" type="ORF">FSP39_014283</name>
</gene>
<keyword evidence="3" id="KW-1185">Reference proteome</keyword>
<dbReference type="InterPro" id="IPR039905">
    <property type="entry name" value="CD2BP2/Lin1"/>
</dbReference>
<dbReference type="PANTHER" id="PTHR13138">
    <property type="entry name" value="PROTEIN LIN1"/>
    <property type="match status" value="1"/>
</dbReference>
<evidence type="ECO:0000313" key="3">
    <source>
        <dbReference type="Proteomes" id="UP001186944"/>
    </source>
</evidence>
<proteinExistence type="predicted"/>
<sequence>MSKRKSNADLLEADADDGHGSRFKVKHSLDSDEEDDAKGYEILPEDDIEGQEDATIESYEGIKVTPFNMKEELEEGHFDKEGTFIFDKQDEIKDHWMDNIDWVKVKEKEGTKDGDDEDAMDSDDDVLDEDEILKEIIKFVKPGETILKALRRLGGNKGKSQSASQRWKTKKQKVEDSTPQNAQES</sequence>
<evidence type="ECO:0000313" key="2">
    <source>
        <dbReference type="EMBL" id="KAK3084487.1"/>
    </source>
</evidence>
<accession>A0AA89BKJ7</accession>
<evidence type="ECO:0000256" key="1">
    <source>
        <dbReference type="SAM" id="MobiDB-lite"/>
    </source>
</evidence>
<dbReference type="AlphaFoldDB" id="A0AA89BKJ7"/>
<dbReference type="EMBL" id="VSWD01000013">
    <property type="protein sequence ID" value="KAK3084487.1"/>
    <property type="molecule type" value="Genomic_DNA"/>
</dbReference>
<reference evidence="2" key="1">
    <citation type="submission" date="2019-08" db="EMBL/GenBank/DDBJ databases">
        <title>The improved chromosome-level genome for the pearl oyster Pinctada fucata martensii using PacBio sequencing and Hi-C.</title>
        <authorList>
            <person name="Zheng Z."/>
        </authorList>
    </citation>
    <scope>NUCLEOTIDE SEQUENCE</scope>
    <source>
        <strain evidence="2">ZZ-2019</strain>
        <tissue evidence="2">Adductor muscle</tissue>
    </source>
</reference>
<dbReference type="Proteomes" id="UP001186944">
    <property type="component" value="Unassembled WGS sequence"/>
</dbReference>
<feature type="region of interest" description="Disordered" evidence="1">
    <location>
        <begin position="1"/>
        <end position="54"/>
    </location>
</feature>
<comment type="caution">
    <text evidence="2">The sequence shown here is derived from an EMBL/GenBank/DDBJ whole genome shotgun (WGS) entry which is preliminary data.</text>
</comment>
<protein>
    <recommendedName>
        <fullName evidence="4">CD2 antigen cytoplasmic tail-binding protein 2</fullName>
    </recommendedName>
</protein>
<feature type="region of interest" description="Disordered" evidence="1">
    <location>
        <begin position="152"/>
        <end position="185"/>
    </location>
</feature>
<dbReference type="GO" id="GO:0005682">
    <property type="term" value="C:U5 snRNP"/>
    <property type="evidence" value="ECO:0007669"/>
    <property type="project" value="InterPro"/>
</dbReference>
<feature type="compositionally biased region" description="Acidic residues" evidence="1">
    <location>
        <begin position="43"/>
        <end position="54"/>
    </location>
</feature>
<name>A0AA89BKJ7_PINIB</name>